<dbReference type="PROSITE" id="PS50003">
    <property type="entry name" value="PH_DOMAIN"/>
    <property type="match status" value="1"/>
</dbReference>
<dbReference type="SUPFAM" id="SSF56112">
    <property type="entry name" value="Protein kinase-like (PK-like)"/>
    <property type="match status" value="1"/>
</dbReference>
<dbReference type="PROSITE" id="PS00108">
    <property type="entry name" value="PROTEIN_KINASE_ST"/>
    <property type="match status" value="1"/>
</dbReference>
<dbReference type="Gene3D" id="1.10.510.10">
    <property type="entry name" value="Transferase(Phosphotransferase) domain 1"/>
    <property type="match status" value="1"/>
</dbReference>
<dbReference type="Pfam" id="PF00069">
    <property type="entry name" value="Pkinase"/>
    <property type="match status" value="1"/>
</dbReference>
<keyword evidence="3 6" id="KW-0547">Nucleotide-binding</keyword>
<organism evidence="10">
    <name type="scientific">Guillardia theta</name>
    <name type="common">Cryptophyte</name>
    <name type="synonym">Cryptomonas phi</name>
    <dbReference type="NCBI Taxonomy" id="55529"/>
    <lineage>
        <taxon>Eukaryota</taxon>
        <taxon>Cryptophyceae</taxon>
        <taxon>Pyrenomonadales</taxon>
        <taxon>Geminigeraceae</taxon>
        <taxon>Guillardia</taxon>
    </lineage>
</organism>
<dbReference type="PROSITE" id="PS00107">
    <property type="entry name" value="PROTEIN_KINASE_ATP"/>
    <property type="match status" value="1"/>
</dbReference>
<evidence type="ECO:0000256" key="1">
    <source>
        <dbReference type="ARBA" id="ARBA00022527"/>
    </source>
</evidence>
<keyword evidence="2" id="KW-0808">Transferase</keyword>
<name>A0A7S4L081_GUITH</name>
<dbReference type="InterPro" id="IPR008271">
    <property type="entry name" value="Ser/Thr_kinase_AS"/>
</dbReference>
<dbReference type="InterPro" id="IPR050205">
    <property type="entry name" value="CDPK_Ser/Thr_kinases"/>
</dbReference>
<dbReference type="AlphaFoldDB" id="A0A7S4L081"/>
<gene>
    <name evidence="10" type="ORF">GTHE00462_LOCUS21348</name>
</gene>
<dbReference type="Pfam" id="PF00169">
    <property type="entry name" value="PH"/>
    <property type="match status" value="1"/>
</dbReference>
<sequence length="482" mass="53915">MVLPHFKIQNDPPSREGWLRKKGRRLKMWTRRWCKIGWDELVTARGLGDSGSDCRDADPQGHTAILFCYHTEDTTTEKSTAISLERVEINALLTDDDLLAKGGPAYAIGIDTRVREGSKLQADEELRLHVFYAESNEEREAWIRDLQWVAVHSNIDNGYIIERDEQRAMLGSGSFSTVWKGIDRNTGKAWALKEINKDGLNAKGQEDIREEIEIQRRVGEHPNIVFMREFVETHSHLYIVLELLPGGALLDCIIDSQKGHFSERDALGIMSQLMQALEYIHSLKIVHRDLKPENFLLANRKSEGEDQPLRVCLADFGCACRIYEEDDLHELCGSPGYIAPEIIGTASGGGGYGLKSDIWSMGVILFILLTGTAPFAAANAEASFAKTLKGTYDYKPLQILTPTARDLLARMLVTKPSKRLSAKEVLAHPWMNGEGVGDTNLQLQDNLRLLKGKLMDGFSSVANKAVRYFSKATDSPKNRTAS</sequence>
<evidence type="ECO:0000259" key="8">
    <source>
        <dbReference type="PROSITE" id="PS50003"/>
    </source>
</evidence>
<evidence type="ECO:0000256" key="4">
    <source>
        <dbReference type="ARBA" id="ARBA00022777"/>
    </source>
</evidence>
<dbReference type="GO" id="GO:0004674">
    <property type="term" value="F:protein serine/threonine kinase activity"/>
    <property type="evidence" value="ECO:0007669"/>
    <property type="project" value="UniProtKB-KW"/>
</dbReference>
<evidence type="ECO:0000256" key="2">
    <source>
        <dbReference type="ARBA" id="ARBA00022679"/>
    </source>
</evidence>
<dbReference type="InterPro" id="IPR011009">
    <property type="entry name" value="Kinase-like_dom_sf"/>
</dbReference>
<evidence type="ECO:0000256" key="5">
    <source>
        <dbReference type="ARBA" id="ARBA00022840"/>
    </source>
</evidence>
<proteinExistence type="inferred from homology"/>
<dbReference type="SMART" id="SM00233">
    <property type="entry name" value="PH"/>
    <property type="match status" value="1"/>
</dbReference>
<feature type="binding site" evidence="6">
    <location>
        <position position="193"/>
    </location>
    <ligand>
        <name>ATP</name>
        <dbReference type="ChEBI" id="CHEBI:30616"/>
    </ligand>
</feature>
<dbReference type="SUPFAM" id="SSF50729">
    <property type="entry name" value="PH domain-like"/>
    <property type="match status" value="1"/>
</dbReference>
<accession>A0A7S4L081</accession>
<dbReference type="InterPro" id="IPR017441">
    <property type="entry name" value="Protein_kinase_ATP_BS"/>
</dbReference>
<dbReference type="Gene3D" id="2.30.29.30">
    <property type="entry name" value="Pleckstrin-homology domain (PH domain)/Phosphotyrosine-binding domain (PTB)"/>
    <property type="match status" value="1"/>
</dbReference>
<dbReference type="PROSITE" id="PS50011">
    <property type="entry name" value="PROTEIN_KINASE_DOM"/>
    <property type="match status" value="1"/>
</dbReference>
<feature type="domain" description="PH" evidence="8">
    <location>
        <begin position="12"/>
        <end position="151"/>
    </location>
</feature>
<dbReference type="InterPro" id="IPR011993">
    <property type="entry name" value="PH-like_dom_sf"/>
</dbReference>
<protein>
    <recommendedName>
        <fullName evidence="11">Protein kinase domain-containing protein</fullName>
    </recommendedName>
</protein>
<dbReference type="PANTHER" id="PTHR24349">
    <property type="entry name" value="SERINE/THREONINE-PROTEIN KINASE"/>
    <property type="match status" value="1"/>
</dbReference>
<reference evidence="10" key="1">
    <citation type="submission" date="2021-01" db="EMBL/GenBank/DDBJ databases">
        <authorList>
            <person name="Corre E."/>
            <person name="Pelletier E."/>
            <person name="Niang G."/>
            <person name="Scheremetjew M."/>
            <person name="Finn R."/>
            <person name="Kale V."/>
            <person name="Holt S."/>
            <person name="Cochrane G."/>
            <person name="Meng A."/>
            <person name="Brown T."/>
            <person name="Cohen L."/>
        </authorList>
    </citation>
    <scope>NUCLEOTIDE SEQUENCE</scope>
    <source>
        <strain evidence="10">CCMP 2712</strain>
    </source>
</reference>
<feature type="domain" description="Protein kinase" evidence="9">
    <location>
        <begin position="164"/>
        <end position="431"/>
    </location>
</feature>
<dbReference type="SMART" id="SM00220">
    <property type="entry name" value="S_TKc"/>
    <property type="match status" value="1"/>
</dbReference>
<dbReference type="InterPro" id="IPR001849">
    <property type="entry name" value="PH_domain"/>
</dbReference>
<dbReference type="InterPro" id="IPR000719">
    <property type="entry name" value="Prot_kinase_dom"/>
</dbReference>
<evidence type="ECO:0000256" key="7">
    <source>
        <dbReference type="RuleBase" id="RU000304"/>
    </source>
</evidence>
<evidence type="ECO:0000259" key="9">
    <source>
        <dbReference type="PROSITE" id="PS50011"/>
    </source>
</evidence>
<evidence type="ECO:0008006" key="11">
    <source>
        <dbReference type="Google" id="ProtNLM"/>
    </source>
</evidence>
<evidence type="ECO:0000313" key="10">
    <source>
        <dbReference type="EMBL" id="CAE2310949.1"/>
    </source>
</evidence>
<evidence type="ECO:0000256" key="6">
    <source>
        <dbReference type="PROSITE-ProRule" id="PRU10141"/>
    </source>
</evidence>
<comment type="similarity">
    <text evidence="7">Belongs to the protein kinase superfamily.</text>
</comment>
<keyword evidence="5 6" id="KW-0067">ATP-binding</keyword>
<dbReference type="GO" id="GO:0005524">
    <property type="term" value="F:ATP binding"/>
    <property type="evidence" value="ECO:0007669"/>
    <property type="project" value="UniProtKB-UniRule"/>
</dbReference>
<keyword evidence="1 7" id="KW-0723">Serine/threonine-protein kinase</keyword>
<keyword evidence="4" id="KW-0418">Kinase</keyword>
<dbReference type="FunFam" id="1.10.510.10:FF:000571">
    <property type="entry name" value="Maternal embryonic leucine zipper kinase"/>
    <property type="match status" value="1"/>
</dbReference>
<dbReference type="EMBL" id="HBKN01027596">
    <property type="protein sequence ID" value="CAE2310949.1"/>
    <property type="molecule type" value="Transcribed_RNA"/>
</dbReference>
<evidence type="ECO:0000256" key="3">
    <source>
        <dbReference type="ARBA" id="ARBA00022741"/>
    </source>
</evidence>